<keyword evidence="2" id="KW-1185">Reference proteome</keyword>
<dbReference type="PANTHER" id="PTHR34778:SF6">
    <property type="entry name" value="SHUGOSHIN C-TERMINAL DOMAIN-CONTAINING PROTEIN"/>
    <property type="match status" value="1"/>
</dbReference>
<gene>
    <name evidence="1" type="ORF">M569_16116</name>
</gene>
<organism evidence="1 2">
    <name type="scientific">Genlisea aurea</name>
    <dbReference type="NCBI Taxonomy" id="192259"/>
    <lineage>
        <taxon>Eukaryota</taxon>
        <taxon>Viridiplantae</taxon>
        <taxon>Streptophyta</taxon>
        <taxon>Embryophyta</taxon>
        <taxon>Tracheophyta</taxon>
        <taxon>Spermatophyta</taxon>
        <taxon>Magnoliopsida</taxon>
        <taxon>eudicotyledons</taxon>
        <taxon>Gunneridae</taxon>
        <taxon>Pentapetalae</taxon>
        <taxon>asterids</taxon>
        <taxon>lamiids</taxon>
        <taxon>Lamiales</taxon>
        <taxon>Lentibulariaceae</taxon>
        <taxon>Genlisea</taxon>
    </lineage>
</organism>
<dbReference type="AlphaFoldDB" id="S8D7K7"/>
<evidence type="ECO:0000313" key="1">
    <source>
        <dbReference type="EMBL" id="EPS58698.1"/>
    </source>
</evidence>
<proteinExistence type="predicted"/>
<feature type="non-terminal residue" evidence="1">
    <location>
        <position position="86"/>
    </location>
</feature>
<sequence>MEEVKKAYADMILNAAKEAAALVMAAERRSWRLKKNLVSTKEAAAQLLLRLKQMMDSKATESENILLNQQAKRLELESQLNEVEGI</sequence>
<evidence type="ECO:0000313" key="2">
    <source>
        <dbReference type="Proteomes" id="UP000015453"/>
    </source>
</evidence>
<dbReference type="EMBL" id="AUSU01008977">
    <property type="protein sequence ID" value="EPS58698.1"/>
    <property type="molecule type" value="Genomic_DNA"/>
</dbReference>
<accession>S8D7K7</accession>
<dbReference type="PANTHER" id="PTHR34778">
    <property type="entry name" value="OS02G0580700 PROTEIN"/>
    <property type="match status" value="1"/>
</dbReference>
<comment type="caution">
    <text evidence="1">The sequence shown here is derived from an EMBL/GenBank/DDBJ whole genome shotgun (WGS) entry which is preliminary data.</text>
</comment>
<protein>
    <submittedName>
        <fullName evidence="1">Uncharacterized protein</fullName>
    </submittedName>
</protein>
<dbReference type="Proteomes" id="UP000015453">
    <property type="component" value="Unassembled WGS sequence"/>
</dbReference>
<reference evidence="1 2" key="1">
    <citation type="journal article" date="2013" name="BMC Genomics">
        <title>The miniature genome of a carnivorous plant Genlisea aurea contains a low number of genes and short non-coding sequences.</title>
        <authorList>
            <person name="Leushkin E.V."/>
            <person name="Sutormin R.A."/>
            <person name="Nabieva E.R."/>
            <person name="Penin A.A."/>
            <person name="Kondrashov A.S."/>
            <person name="Logacheva M.D."/>
        </authorList>
    </citation>
    <scope>NUCLEOTIDE SEQUENCE [LARGE SCALE GENOMIC DNA]</scope>
</reference>
<name>S8D7K7_9LAMI</name>
<dbReference type="OrthoDB" id="657513at2759"/>